<sequence length="49" mass="5510">MLKRTTGHSLRPPRTIQGTKQSVPPYPKKEVNGNVKTTHSNEINQRKVG</sequence>
<comment type="caution">
    <text evidence="2">The sequence shown here is derived from an EMBL/GenBank/DDBJ whole genome shotgun (WGS) entry which is preliminary data.</text>
</comment>
<protein>
    <submittedName>
        <fullName evidence="2">6108_t:CDS:1</fullName>
    </submittedName>
</protein>
<dbReference type="EMBL" id="CAJVPV010000846">
    <property type="protein sequence ID" value="CAG8476179.1"/>
    <property type="molecule type" value="Genomic_DNA"/>
</dbReference>
<keyword evidence="3" id="KW-1185">Reference proteome</keyword>
<accession>A0A9N8W8W3</accession>
<name>A0A9N8W8W3_9GLOM</name>
<dbReference type="Proteomes" id="UP000789342">
    <property type="component" value="Unassembled WGS sequence"/>
</dbReference>
<evidence type="ECO:0000256" key="1">
    <source>
        <dbReference type="SAM" id="MobiDB-lite"/>
    </source>
</evidence>
<evidence type="ECO:0000313" key="3">
    <source>
        <dbReference type="Proteomes" id="UP000789342"/>
    </source>
</evidence>
<organism evidence="2 3">
    <name type="scientific">Acaulospora morrowiae</name>
    <dbReference type="NCBI Taxonomy" id="94023"/>
    <lineage>
        <taxon>Eukaryota</taxon>
        <taxon>Fungi</taxon>
        <taxon>Fungi incertae sedis</taxon>
        <taxon>Mucoromycota</taxon>
        <taxon>Glomeromycotina</taxon>
        <taxon>Glomeromycetes</taxon>
        <taxon>Diversisporales</taxon>
        <taxon>Acaulosporaceae</taxon>
        <taxon>Acaulospora</taxon>
    </lineage>
</organism>
<feature type="compositionally biased region" description="Polar residues" evidence="1">
    <location>
        <begin position="34"/>
        <end position="43"/>
    </location>
</feature>
<evidence type="ECO:0000313" key="2">
    <source>
        <dbReference type="EMBL" id="CAG8476179.1"/>
    </source>
</evidence>
<dbReference type="AlphaFoldDB" id="A0A9N8W8W3"/>
<feature type="region of interest" description="Disordered" evidence="1">
    <location>
        <begin position="1"/>
        <end position="49"/>
    </location>
</feature>
<reference evidence="2" key="1">
    <citation type="submission" date="2021-06" db="EMBL/GenBank/DDBJ databases">
        <authorList>
            <person name="Kallberg Y."/>
            <person name="Tangrot J."/>
            <person name="Rosling A."/>
        </authorList>
    </citation>
    <scope>NUCLEOTIDE SEQUENCE</scope>
    <source>
        <strain evidence="2">CL551</strain>
    </source>
</reference>
<gene>
    <name evidence="2" type="ORF">AMORRO_LOCUS2084</name>
</gene>
<proteinExistence type="predicted"/>